<keyword evidence="3" id="KW-1185">Reference proteome</keyword>
<dbReference type="Proteomes" id="UP000019365">
    <property type="component" value="Unassembled WGS sequence"/>
</dbReference>
<comment type="caution">
    <text evidence="2">The sequence shown here is derived from an EMBL/GenBank/DDBJ whole genome shotgun (WGS) entry which is preliminary data.</text>
</comment>
<keyword evidence="1" id="KW-0812">Transmembrane</keyword>
<gene>
    <name evidence="2" type="ORF">RF007C_03580</name>
</gene>
<keyword evidence="1" id="KW-0472">Membrane</keyword>
<protein>
    <submittedName>
        <fullName evidence="2">Uncharacterized protein</fullName>
    </submittedName>
</protein>
<dbReference type="RefSeq" id="WP_082316715.1">
    <property type="nucleotide sequence ID" value="NZ_ATAX01000022.1"/>
</dbReference>
<accession>W7UZ59</accession>
<dbReference type="PATRIC" id="fig|1341157.4.peg.1368"/>
<evidence type="ECO:0000313" key="2">
    <source>
        <dbReference type="EMBL" id="EWM54005.1"/>
    </source>
</evidence>
<sequence>MTEINNNQSENATSTAVPKKKVSVIGIILMVLGGMFAFFILICIVFAIFGDDIDEENGMYSSSSTSHSSSTDKKETSNYFEKELGLSEEEAVKNLATEAIKSRLTKYETPVYNLNILEKDEYYNYIVGAETKNNLTVWWRVLIKIDTKSGLYNSYVLTSGMDDEDGNRIAKDDCINEFKTRSKYGWGKENNIEP</sequence>
<reference evidence="2 3" key="1">
    <citation type="journal article" date="2014" name="PLoS ONE">
        <title>Rumen cellulosomics: divergent fiber-degrading strategies revealed by comparative genome-wide analysis of six ruminococcal strains.</title>
        <authorList>
            <person name="Dassa B."/>
            <person name="Borovok I."/>
            <person name="Ruimy-Israeli V."/>
            <person name="Lamed R."/>
            <person name="Flint H.J."/>
            <person name="Duncan S.H."/>
            <person name="Henrissat B."/>
            <person name="Coutinho P."/>
            <person name="Morrison M."/>
            <person name="Mosoni P."/>
            <person name="Yeoman C.J."/>
            <person name="White B.A."/>
            <person name="Bayer E.A."/>
        </authorList>
    </citation>
    <scope>NUCLEOTIDE SEQUENCE [LARGE SCALE GENOMIC DNA]</scope>
    <source>
        <strain evidence="2 3">007c</strain>
    </source>
</reference>
<keyword evidence="1" id="KW-1133">Transmembrane helix</keyword>
<dbReference type="EMBL" id="ATAX01000022">
    <property type="protein sequence ID" value="EWM54005.1"/>
    <property type="molecule type" value="Genomic_DNA"/>
</dbReference>
<organism evidence="2 3">
    <name type="scientific">Ruminococcus flavefaciens 007c</name>
    <dbReference type="NCBI Taxonomy" id="1341157"/>
    <lineage>
        <taxon>Bacteria</taxon>
        <taxon>Bacillati</taxon>
        <taxon>Bacillota</taxon>
        <taxon>Clostridia</taxon>
        <taxon>Eubacteriales</taxon>
        <taxon>Oscillospiraceae</taxon>
        <taxon>Ruminococcus</taxon>
    </lineage>
</organism>
<dbReference type="AlphaFoldDB" id="W7UZ59"/>
<feature type="transmembrane region" description="Helical" evidence="1">
    <location>
        <begin position="24"/>
        <end position="49"/>
    </location>
</feature>
<name>W7UZ59_RUMFL</name>
<evidence type="ECO:0000256" key="1">
    <source>
        <dbReference type="SAM" id="Phobius"/>
    </source>
</evidence>
<proteinExistence type="predicted"/>
<evidence type="ECO:0000313" key="3">
    <source>
        <dbReference type="Proteomes" id="UP000019365"/>
    </source>
</evidence>